<dbReference type="Pfam" id="PF01230">
    <property type="entry name" value="HIT"/>
    <property type="match status" value="1"/>
</dbReference>
<dbReference type="PIRSF" id="PIRSF000714">
    <property type="entry name" value="HIT"/>
    <property type="match status" value="1"/>
</dbReference>
<dbReference type="InterPro" id="IPR026026">
    <property type="entry name" value="HIT_Hint"/>
</dbReference>
<dbReference type="Proteomes" id="UP001453229">
    <property type="component" value="Chromosome"/>
</dbReference>
<dbReference type="RefSeq" id="WP_342595421.1">
    <property type="nucleotide sequence ID" value="NZ_CP151919.1"/>
</dbReference>
<evidence type="ECO:0000313" key="3">
    <source>
        <dbReference type="EMBL" id="XAD54880.1"/>
    </source>
</evidence>
<sequence length="140" mass="15639">MPNFTLDSRLQQDSIHVVDLPLCQVRLSRDARYPWVILIPQRAGVVEIYDLPGDDQARLWQEATRLGQAMMAFYRGDKLNIATLGNVVAQFHLHVIVRFADDAAWPGPVWGHGSADAYPADLLEQRRAEIARLASSATSS</sequence>
<evidence type="ECO:0000256" key="1">
    <source>
        <dbReference type="PROSITE-ProRule" id="PRU00464"/>
    </source>
</evidence>
<comment type="caution">
    <text evidence="1">Lacks conserved residue(s) required for the propagation of feature annotation.</text>
</comment>
<keyword evidence="4" id="KW-1185">Reference proteome</keyword>
<dbReference type="InterPro" id="IPR036265">
    <property type="entry name" value="HIT-like_sf"/>
</dbReference>
<dbReference type="SUPFAM" id="SSF54197">
    <property type="entry name" value="HIT-like"/>
    <property type="match status" value="1"/>
</dbReference>
<name>A0ABZ3CUL4_9GAMM</name>
<feature type="domain" description="HIT" evidence="2">
    <location>
        <begin position="36"/>
        <end position="105"/>
    </location>
</feature>
<dbReference type="Gene3D" id="3.30.428.10">
    <property type="entry name" value="HIT-like"/>
    <property type="match status" value="1"/>
</dbReference>
<proteinExistence type="predicted"/>
<organism evidence="3 4">
    <name type="scientific">Salinicola lusitanus</name>
    <dbReference type="NCBI Taxonomy" id="1949085"/>
    <lineage>
        <taxon>Bacteria</taxon>
        <taxon>Pseudomonadati</taxon>
        <taxon>Pseudomonadota</taxon>
        <taxon>Gammaproteobacteria</taxon>
        <taxon>Oceanospirillales</taxon>
        <taxon>Halomonadaceae</taxon>
        <taxon>Salinicola</taxon>
    </lineage>
</organism>
<accession>A0ABZ3CUL4</accession>
<evidence type="ECO:0000313" key="4">
    <source>
        <dbReference type="Proteomes" id="UP001453229"/>
    </source>
</evidence>
<protein>
    <submittedName>
        <fullName evidence="3">HIT domain-containing protein</fullName>
    </submittedName>
</protein>
<dbReference type="EMBL" id="CP151919">
    <property type="protein sequence ID" value="XAD54880.1"/>
    <property type="molecule type" value="Genomic_DNA"/>
</dbReference>
<reference evidence="3 4" key="1">
    <citation type="submission" date="2024-04" db="EMBL/GenBank/DDBJ databases">
        <title>Salinicola lusitanus LLJ914,a marine bacterium isolated from the Okinawa Trough.</title>
        <authorList>
            <person name="Li J."/>
        </authorList>
    </citation>
    <scope>NUCLEOTIDE SEQUENCE [LARGE SCALE GENOMIC DNA]</scope>
    <source>
        <strain evidence="3 4">LLJ914</strain>
    </source>
</reference>
<gene>
    <name evidence="3" type="ORF">AAGT95_02585</name>
</gene>
<evidence type="ECO:0000259" key="2">
    <source>
        <dbReference type="PROSITE" id="PS51084"/>
    </source>
</evidence>
<dbReference type="PROSITE" id="PS51084">
    <property type="entry name" value="HIT_2"/>
    <property type="match status" value="1"/>
</dbReference>
<dbReference type="InterPro" id="IPR011146">
    <property type="entry name" value="HIT-like"/>
</dbReference>